<sequence>MAVHCPKPQKHRNASPSMSNSNIASSASSVQAGLVPSVLTDHPSSLSFKSHALESVLKPGVGLGN</sequence>
<gene>
    <name evidence="2" type="ORF">M404DRAFT_36482</name>
</gene>
<evidence type="ECO:0000256" key="1">
    <source>
        <dbReference type="SAM" id="MobiDB-lite"/>
    </source>
</evidence>
<dbReference type="HOGENOM" id="CLU_2850652_0_0_1"/>
<feature type="compositionally biased region" description="Low complexity" evidence="1">
    <location>
        <begin position="14"/>
        <end position="26"/>
    </location>
</feature>
<keyword evidence="3" id="KW-1185">Reference proteome</keyword>
<feature type="region of interest" description="Disordered" evidence="1">
    <location>
        <begin position="1"/>
        <end position="26"/>
    </location>
</feature>
<dbReference type="InParanoid" id="A0A0C3MVR7"/>
<dbReference type="EMBL" id="KN832254">
    <property type="protein sequence ID" value="KIN93014.1"/>
    <property type="molecule type" value="Genomic_DNA"/>
</dbReference>
<evidence type="ECO:0000313" key="3">
    <source>
        <dbReference type="Proteomes" id="UP000054217"/>
    </source>
</evidence>
<reference evidence="3" key="2">
    <citation type="submission" date="2015-01" db="EMBL/GenBank/DDBJ databases">
        <title>Evolutionary Origins and Diversification of the Mycorrhizal Mutualists.</title>
        <authorList>
            <consortium name="DOE Joint Genome Institute"/>
            <consortium name="Mycorrhizal Genomics Consortium"/>
            <person name="Kohler A."/>
            <person name="Kuo A."/>
            <person name="Nagy L.G."/>
            <person name="Floudas D."/>
            <person name="Copeland A."/>
            <person name="Barry K.W."/>
            <person name="Cichocki N."/>
            <person name="Veneault-Fourrey C."/>
            <person name="LaButti K."/>
            <person name="Lindquist E.A."/>
            <person name="Lipzen A."/>
            <person name="Lundell T."/>
            <person name="Morin E."/>
            <person name="Murat C."/>
            <person name="Riley R."/>
            <person name="Ohm R."/>
            <person name="Sun H."/>
            <person name="Tunlid A."/>
            <person name="Henrissat B."/>
            <person name="Grigoriev I.V."/>
            <person name="Hibbett D.S."/>
            <person name="Martin F."/>
        </authorList>
    </citation>
    <scope>NUCLEOTIDE SEQUENCE [LARGE SCALE GENOMIC DNA]</scope>
    <source>
        <strain evidence="3">Marx 270</strain>
    </source>
</reference>
<organism evidence="2 3">
    <name type="scientific">Pisolithus tinctorius Marx 270</name>
    <dbReference type="NCBI Taxonomy" id="870435"/>
    <lineage>
        <taxon>Eukaryota</taxon>
        <taxon>Fungi</taxon>
        <taxon>Dikarya</taxon>
        <taxon>Basidiomycota</taxon>
        <taxon>Agaricomycotina</taxon>
        <taxon>Agaricomycetes</taxon>
        <taxon>Agaricomycetidae</taxon>
        <taxon>Boletales</taxon>
        <taxon>Sclerodermatineae</taxon>
        <taxon>Pisolithaceae</taxon>
        <taxon>Pisolithus</taxon>
    </lineage>
</organism>
<name>A0A0C3MVR7_PISTI</name>
<proteinExistence type="predicted"/>
<evidence type="ECO:0000313" key="2">
    <source>
        <dbReference type="EMBL" id="KIN93014.1"/>
    </source>
</evidence>
<protein>
    <submittedName>
        <fullName evidence="2">Uncharacterized protein</fullName>
    </submittedName>
</protein>
<reference evidence="2 3" key="1">
    <citation type="submission" date="2014-04" db="EMBL/GenBank/DDBJ databases">
        <authorList>
            <consortium name="DOE Joint Genome Institute"/>
            <person name="Kuo A."/>
            <person name="Kohler A."/>
            <person name="Costa M.D."/>
            <person name="Nagy L.G."/>
            <person name="Floudas D."/>
            <person name="Copeland A."/>
            <person name="Barry K.W."/>
            <person name="Cichocki N."/>
            <person name="Veneault-Fourrey C."/>
            <person name="LaButti K."/>
            <person name="Lindquist E.A."/>
            <person name="Lipzen A."/>
            <person name="Lundell T."/>
            <person name="Morin E."/>
            <person name="Murat C."/>
            <person name="Sun H."/>
            <person name="Tunlid A."/>
            <person name="Henrissat B."/>
            <person name="Grigoriev I.V."/>
            <person name="Hibbett D.S."/>
            <person name="Martin F."/>
            <person name="Nordberg H.P."/>
            <person name="Cantor M.N."/>
            <person name="Hua S.X."/>
        </authorList>
    </citation>
    <scope>NUCLEOTIDE SEQUENCE [LARGE SCALE GENOMIC DNA]</scope>
    <source>
        <strain evidence="2 3">Marx 270</strain>
    </source>
</reference>
<dbReference type="Proteomes" id="UP000054217">
    <property type="component" value="Unassembled WGS sequence"/>
</dbReference>
<dbReference type="AlphaFoldDB" id="A0A0C3MVR7"/>
<accession>A0A0C3MVR7</accession>